<organism evidence="2 3">
    <name type="scientific">Cannabis sativa</name>
    <name type="common">Hemp</name>
    <name type="synonym">Marijuana</name>
    <dbReference type="NCBI Taxonomy" id="3483"/>
    <lineage>
        <taxon>Eukaryota</taxon>
        <taxon>Viridiplantae</taxon>
        <taxon>Streptophyta</taxon>
        <taxon>Embryophyta</taxon>
        <taxon>Tracheophyta</taxon>
        <taxon>Spermatophyta</taxon>
        <taxon>Magnoliopsida</taxon>
        <taxon>eudicotyledons</taxon>
        <taxon>Gunneridae</taxon>
        <taxon>Pentapetalae</taxon>
        <taxon>rosids</taxon>
        <taxon>fabids</taxon>
        <taxon>Rosales</taxon>
        <taxon>Cannabaceae</taxon>
        <taxon>Cannabis</taxon>
    </lineage>
</organism>
<gene>
    <name evidence="2" type="ORF">F8388_011641</name>
</gene>
<dbReference type="Proteomes" id="UP000525078">
    <property type="component" value="Unassembled WGS sequence"/>
</dbReference>
<evidence type="ECO:0000256" key="1">
    <source>
        <dbReference type="SAM" id="MobiDB-lite"/>
    </source>
</evidence>
<protein>
    <submittedName>
        <fullName evidence="2">Uncharacterized protein</fullName>
    </submittedName>
</protein>
<sequence>MPDGASRRRSRRGFHGTPGLGRDLGNVVILGTVKTDLGKTLSFIVHVSSIWCCCCYFDFDVIEVVLSVSHTSRQQRSSHSLSKHGQAWQPLPLGQLKLN</sequence>
<dbReference type="EMBL" id="JAATIP010000038">
    <property type="protein sequence ID" value="KAF4387493.1"/>
    <property type="molecule type" value="Genomic_DNA"/>
</dbReference>
<evidence type="ECO:0000313" key="3">
    <source>
        <dbReference type="Proteomes" id="UP000525078"/>
    </source>
</evidence>
<evidence type="ECO:0000313" key="2">
    <source>
        <dbReference type="EMBL" id="KAF4387493.1"/>
    </source>
</evidence>
<comment type="caution">
    <text evidence="2">The sequence shown here is derived from an EMBL/GenBank/DDBJ whole genome shotgun (WGS) entry which is preliminary data.</text>
</comment>
<dbReference type="AlphaFoldDB" id="A0A7J6GX39"/>
<proteinExistence type="predicted"/>
<reference evidence="2 3" key="1">
    <citation type="journal article" date="2020" name="bioRxiv">
        <title>Sequence and annotation of 42 cannabis genomes reveals extensive copy number variation in cannabinoid synthesis and pathogen resistance genes.</title>
        <authorList>
            <person name="Mckernan K.J."/>
            <person name="Helbert Y."/>
            <person name="Kane L.T."/>
            <person name="Ebling H."/>
            <person name="Zhang L."/>
            <person name="Liu B."/>
            <person name="Eaton Z."/>
            <person name="Mclaughlin S."/>
            <person name="Kingan S."/>
            <person name="Baybayan P."/>
            <person name="Concepcion G."/>
            <person name="Jordan M."/>
            <person name="Riva A."/>
            <person name="Barbazuk W."/>
            <person name="Harkins T."/>
        </authorList>
    </citation>
    <scope>NUCLEOTIDE SEQUENCE [LARGE SCALE GENOMIC DNA]</scope>
    <source>
        <strain evidence="3">cv. Jamaican Lion 4</strain>
        <tissue evidence="2">Leaf</tissue>
    </source>
</reference>
<feature type="non-terminal residue" evidence="2">
    <location>
        <position position="1"/>
    </location>
</feature>
<feature type="region of interest" description="Disordered" evidence="1">
    <location>
        <begin position="1"/>
        <end position="22"/>
    </location>
</feature>
<name>A0A7J6GX39_CANSA</name>
<accession>A0A7J6GX39</accession>